<organism evidence="1 2">
    <name type="scientific">Candidatus Tidjanibacter faecipullorum</name>
    <dbReference type="NCBI Taxonomy" id="2838766"/>
    <lineage>
        <taxon>Bacteria</taxon>
        <taxon>Pseudomonadati</taxon>
        <taxon>Bacteroidota</taxon>
        <taxon>Bacteroidia</taxon>
        <taxon>Bacteroidales</taxon>
        <taxon>Rikenellaceae</taxon>
        <taxon>Tidjanibacter</taxon>
    </lineage>
</organism>
<dbReference type="SUPFAM" id="SSF51306">
    <property type="entry name" value="LexA/Signal peptidase"/>
    <property type="match status" value="1"/>
</dbReference>
<reference evidence="1" key="2">
    <citation type="submission" date="2021-04" db="EMBL/GenBank/DDBJ databases">
        <authorList>
            <person name="Gilroy R."/>
        </authorList>
    </citation>
    <scope>NUCLEOTIDE SEQUENCE</scope>
    <source>
        <strain evidence="1">ChiHjej11B10-19426</strain>
    </source>
</reference>
<dbReference type="InterPro" id="IPR036286">
    <property type="entry name" value="LexA/Signal_pep-like_sf"/>
</dbReference>
<proteinExistence type="predicted"/>
<dbReference type="Gene3D" id="2.10.109.10">
    <property type="entry name" value="Umud Fragment, subunit A"/>
    <property type="match status" value="1"/>
</dbReference>
<reference evidence="1" key="1">
    <citation type="journal article" date="2021" name="PeerJ">
        <title>Extensive microbial diversity within the chicken gut microbiome revealed by metagenomics and culture.</title>
        <authorList>
            <person name="Gilroy R."/>
            <person name="Ravi A."/>
            <person name="Getino M."/>
            <person name="Pursley I."/>
            <person name="Horton D.L."/>
            <person name="Alikhan N.F."/>
            <person name="Baker D."/>
            <person name="Gharbi K."/>
            <person name="Hall N."/>
            <person name="Watson M."/>
            <person name="Adriaenssens E.M."/>
            <person name="Foster-Nyarko E."/>
            <person name="Jarju S."/>
            <person name="Secka A."/>
            <person name="Antonio M."/>
            <person name="Oren A."/>
            <person name="Chaudhuri R.R."/>
            <person name="La Ragione R."/>
            <person name="Hildebrand F."/>
            <person name="Pallen M.J."/>
        </authorList>
    </citation>
    <scope>NUCLEOTIDE SEQUENCE</scope>
    <source>
        <strain evidence="1">ChiHjej11B10-19426</strain>
    </source>
</reference>
<dbReference type="Proteomes" id="UP000824014">
    <property type="component" value="Unassembled WGS sequence"/>
</dbReference>
<dbReference type="EMBL" id="DXCC01000017">
    <property type="protein sequence ID" value="HIZ15332.1"/>
    <property type="molecule type" value="Genomic_DNA"/>
</dbReference>
<protein>
    <recommendedName>
        <fullName evidence="3">Peptidase S24/S26A/S26B/S26C domain-containing protein</fullName>
    </recommendedName>
</protein>
<dbReference type="AlphaFoldDB" id="A0A9D2IM73"/>
<evidence type="ECO:0000313" key="2">
    <source>
        <dbReference type="Proteomes" id="UP000824014"/>
    </source>
</evidence>
<evidence type="ECO:0000313" key="1">
    <source>
        <dbReference type="EMBL" id="HIZ15332.1"/>
    </source>
</evidence>
<comment type="caution">
    <text evidence="1">The sequence shown here is derived from an EMBL/GenBank/DDBJ whole genome shotgun (WGS) entry which is preliminary data.</text>
</comment>
<name>A0A9D2IM73_9BACT</name>
<accession>A0A9D2IM73</accession>
<evidence type="ECO:0008006" key="3">
    <source>
        <dbReference type="Google" id="ProtNLM"/>
    </source>
</evidence>
<gene>
    <name evidence="1" type="ORF">H9816_05435</name>
</gene>
<sequence>MVLDDWQRIEKVVRWAGLSVNAFALHIGLHRGENLYQIKRGNNGISKELAELIVARYPEISRAWLVTGEGEMFAGGTAVRSMIPVYDTDVICLAQMERLPQPAGQIVLPRAGAVSFAAPLLNRTMEPDLPNGALLLLAAVELADLLPGYAYLVVTDRMAVVRRVLRAEEDPEQLRLVAANPTYGEVRIGEYEIRALYRVKGYVWYEL</sequence>